<protein>
    <recommendedName>
        <fullName evidence="1">Anhydro-N-acetylmuramic acid kinase</fullName>
        <ecNumber evidence="1">2.7.1.170</ecNumber>
    </recommendedName>
    <alternativeName>
        <fullName evidence="1">AnhMurNAc kinase</fullName>
    </alternativeName>
</protein>
<dbReference type="HAMAP" id="MF_01270">
    <property type="entry name" value="AnhMurNAc_kinase"/>
    <property type="match status" value="1"/>
</dbReference>
<dbReference type="AlphaFoldDB" id="A0A316TUG7"/>
<dbReference type="Gene3D" id="3.30.420.40">
    <property type="match status" value="2"/>
</dbReference>
<comment type="pathway">
    <text evidence="1">Cell wall biogenesis; peptidoglycan recycling.</text>
</comment>
<keyword evidence="1" id="KW-0067">ATP-binding</keyword>
<keyword evidence="1 2" id="KW-0418">Kinase</keyword>
<keyword evidence="1" id="KW-0547">Nucleotide-binding</keyword>
<keyword evidence="1" id="KW-0808">Transferase</keyword>
<comment type="similarity">
    <text evidence="1">Belongs to the anhydro-N-acetylmuramic acid kinase family.</text>
</comment>
<keyword evidence="1" id="KW-0119">Carbohydrate metabolism</keyword>
<dbReference type="InterPro" id="IPR043129">
    <property type="entry name" value="ATPase_NBD"/>
</dbReference>
<comment type="catalytic activity">
    <reaction evidence="1">
        <text>1,6-anhydro-N-acetyl-beta-muramate + ATP + H2O = N-acetyl-D-muramate 6-phosphate + ADP + H(+)</text>
        <dbReference type="Rhea" id="RHEA:24952"/>
        <dbReference type="ChEBI" id="CHEBI:15377"/>
        <dbReference type="ChEBI" id="CHEBI:15378"/>
        <dbReference type="ChEBI" id="CHEBI:30616"/>
        <dbReference type="ChEBI" id="CHEBI:58690"/>
        <dbReference type="ChEBI" id="CHEBI:58722"/>
        <dbReference type="ChEBI" id="CHEBI:456216"/>
        <dbReference type="EC" id="2.7.1.170"/>
    </reaction>
</comment>
<dbReference type="SUPFAM" id="SSF53067">
    <property type="entry name" value="Actin-like ATPase domain"/>
    <property type="match status" value="1"/>
</dbReference>
<dbReference type="PANTHER" id="PTHR30605">
    <property type="entry name" value="ANHYDRO-N-ACETYLMURAMIC ACID KINASE"/>
    <property type="match status" value="1"/>
</dbReference>
<dbReference type="GO" id="GO:0006040">
    <property type="term" value="P:amino sugar metabolic process"/>
    <property type="evidence" value="ECO:0007669"/>
    <property type="project" value="InterPro"/>
</dbReference>
<reference evidence="2 3" key="1">
    <citation type="submission" date="2018-05" db="EMBL/GenBank/DDBJ databases">
        <title>Rhodohalobacter halophilus gen. nov., sp. nov., a moderately halophilic member of the family Balneolaceae.</title>
        <authorList>
            <person name="Liu Z.-W."/>
        </authorList>
    </citation>
    <scope>NUCLEOTIDE SEQUENCE [LARGE SCALE GENOMIC DNA]</scope>
    <source>
        <strain evidence="2 3">8A47</strain>
    </source>
</reference>
<comment type="caution">
    <text evidence="2">The sequence shown here is derived from an EMBL/GenBank/DDBJ whole genome shotgun (WGS) entry which is preliminary data.</text>
</comment>
<dbReference type="CDD" id="cd24050">
    <property type="entry name" value="ASKHA_NBD_ANMK"/>
    <property type="match status" value="1"/>
</dbReference>
<proteinExistence type="inferred from homology"/>
<dbReference type="InterPro" id="IPR005338">
    <property type="entry name" value="Anhydro_N_Ac-Mur_kinase"/>
</dbReference>
<sequence length="403" mass="44205">MNPSFKNLTAIAGKRSRTIIGLMSGTSLDGLDIALCRISGSGADTAVHLIKFCTKKYAAELRERLRSISSVKLADMQELCKQHTGLAAYHAELILEALSEWETEPEDVDCIASHGQTVYHLPARVQRHGIKSLNSTLQIGDGDQIAARTGILTISDFRQKHTAHGGEGAPMAALVDRILFGDEKESRILLNIGGIANYTWIPAERQGEYDSFTTDTGPGNTLIDTLSNRYFQKMFDKEGLLAASGKINRDLLDALFSDPWFNESAPKSTGPEYFHYAWMAVRAEQAGLSLNKIPPVDQLATVTELTARTIAQNIRENVPEYEECAIYVSGGGAHNGYLVSRMKEHVVNTTVHDFSELGFDPDAKEAMIFAVLANEMLAGEGFDFERGDGSIQKLNFGKISFPL</sequence>
<evidence type="ECO:0000313" key="2">
    <source>
        <dbReference type="EMBL" id="PWN08080.1"/>
    </source>
</evidence>
<feature type="binding site" evidence="1">
    <location>
        <begin position="25"/>
        <end position="32"/>
    </location>
    <ligand>
        <name>ATP</name>
        <dbReference type="ChEBI" id="CHEBI:30616"/>
    </ligand>
</feature>
<comment type="pathway">
    <text evidence="1">Amino-sugar metabolism; 1,6-anhydro-N-acetylmuramate degradation.</text>
</comment>
<dbReference type="EMBL" id="QGGB01000001">
    <property type="protein sequence ID" value="PWN08080.1"/>
    <property type="molecule type" value="Genomic_DNA"/>
</dbReference>
<accession>A0A316TUG7</accession>
<dbReference type="UniPathway" id="UPA00544"/>
<comment type="function">
    <text evidence="1">Catalyzes the specific phosphorylation of 1,6-anhydro-N-acetylmuramic acid (anhMurNAc) with the simultaneous cleavage of the 1,6-anhydro ring, generating MurNAc-6-P. Is required for the utilization of anhMurNAc either imported from the medium or derived from its own cell wall murein, and thus plays a role in cell wall recycling.</text>
</comment>
<keyword evidence="3" id="KW-1185">Reference proteome</keyword>
<dbReference type="GO" id="GO:0016773">
    <property type="term" value="F:phosphotransferase activity, alcohol group as acceptor"/>
    <property type="evidence" value="ECO:0007669"/>
    <property type="project" value="UniProtKB-UniRule"/>
</dbReference>
<dbReference type="GO" id="GO:0016301">
    <property type="term" value="F:kinase activity"/>
    <property type="evidence" value="ECO:0007669"/>
    <property type="project" value="UniProtKB-KW"/>
</dbReference>
<evidence type="ECO:0000256" key="1">
    <source>
        <dbReference type="HAMAP-Rule" id="MF_01270"/>
    </source>
</evidence>
<dbReference type="GO" id="GO:0005524">
    <property type="term" value="F:ATP binding"/>
    <property type="evidence" value="ECO:0007669"/>
    <property type="project" value="UniProtKB-UniRule"/>
</dbReference>
<dbReference type="UniPathway" id="UPA00343"/>
<dbReference type="GO" id="GO:0097175">
    <property type="term" value="P:1,6-anhydro-N-acetyl-beta-muramic acid catabolic process"/>
    <property type="evidence" value="ECO:0007669"/>
    <property type="project" value="UniProtKB-UniRule"/>
</dbReference>
<gene>
    <name evidence="1" type="primary">anmK</name>
    <name evidence="2" type="ORF">DDZ15_00130</name>
</gene>
<dbReference type="PANTHER" id="PTHR30605:SF0">
    <property type="entry name" value="ANHYDRO-N-ACETYLMURAMIC ACID KINASE"/>
    <property type="match status" value="1"/>
</dbReference>
<dbReference type="NCBIfam" id="NF007148">
    <property type="entry name" value="PRK09585.3-2"/>
    <property type="match status" value="1"/>
</dbReference>
<dbReference type="GO" id="GO:0009254">
    <property type="term" value="P:peptidoglycan turnover"/>
    <property type="evidence" value="ECO:0007669"/>
    <property type="project" value="UniProtKB-UniRule"/>
</dbReference>
<dbReference type="Pfam" id="PF03702">
    <property type="entry name" value="AnmK"/>
    <property type="match status" value="1"/>
</dbReference>
<name>A0A316TUG7_9BACT</name>
<dbReference type="Proteomes" id="UP000245533">
    <property type="component" value="Unassembled WGS sequence"/>
</dbReference>
<dbReference type="EC" id="2.7.1.170" evidence="1"/>
<evidence type="ECO:0000313" key="3">
    <source>
        <dbReference type="Proteomes" id="UP000245533"/>
    </source>
</evidence>
<dbReference type="RefSeq" id="WP_109643636.1">
    <property type="nucleotide sequence ID" value="NZ_QGGB01000001.1"/>
</dbReference>
<organism evidence="2 3">
    <name type="scientific">Rhodohalobacter mucosus</name>
    <dbReference type="NCBI Taxonomy" id="2079485"/>
    <lineage>
        <taxon>Bacteria</taxon>
        <taxon>Pseudomonadati</taxon>
        <taxon>Balneolota</taxon>
        <taxon>Balneolia</taxon>
        <taxon>Balneolales</taxon>
        <taxon>Balneolaceae</taxon>
        <taxon>Rhodohalobacter</taxon>
    </lineage>
</organism>
<dbReference type="OrthoDB" id="9763949at2"/>